<keyword evidence="5 8" id="KW-1133">Transmembrane helix</keyword>
<comment type="subcellular location">
    <subcellularLocation>
        <location evidence="1">Membrane</location>
        <topology evidence="1">Multi-pass membrane protein</topology>
    </subcellularLocation>
</comment>
<reference evidence="11" key="1">
    <citation type="submission" date="2024-02" db="EMBL/GenBank/DDBJ databases">
        <title>Tomenella chthoni gen. nov. sp. nov., a member of the family Jonesiaceae isolated from bat guano.</title>
        <authorList>
            <person name="Miller S.L."/>
            <person name="King J."/>
            <person name="Sankaranarayanan K."/>
            <person name="Lawson P.A."/>
        </authorList>
    </citation>
    <scope>NUCLEOTIDE SEQUENCE</scope>
    <source>
        <strain evidence="11">BS-20</strain>
    </source>
</reference>
<feature type="transmembrane region" description="Helical" evidence="8">
    <location>
        <begin position="60"/>
        <end position="77"/>
    </location>
</feature>
<dbReference type="EMBL" id="CP146203">
    <property type="protein sequence ID" value="XBH20789.1"/>
    <property type="molecule type" value="Genomic_DNA"/>
</dbReference>
<evidence type="ECO:0000256" key="7">
    <source>
        <dbReference type="ARBA" id="ARBA00023136"/>
    </source>
</evidence>
<dbReference type="SUPFAM" id="SSF160240">
    <property type="entry name" value="Cation efflux protein cytoplasmic domain-like"/>
    <property type="match status" value="1"/>
</dbReference>
<dbReference type="InterPro" id="IPR058533">
    <property type="entry name" value="Cation_efflux_TM"/>
</dbReference>
<organism evidence="11">
    <name type="scientific">Jonesiaceae bacterium BS-20</name>
    <dbReference type="NCBI Taxonomy" id="3120821"/>
    <lineage>
        <taxon>Bacteria</taxon>
        <taxon>Bacillati</taxon>
        <taxon>Actinomycetota</taxon>
        <taxon>Actinomycetes</taxon>
        <taxon>Micrococcales</taxon>
        <taxon>Jonesiaceae</taxon>
    </lineage>
</organism>
<feature type="domain" description="Cation efflux protein transmembrane" evidence="9">
    <location>
        <begin position="28"/>
        <end position="218"/>
    </location>
</feature>
<evidence type="ECO:0000256" key="1">
    <source>
        <dbReference type="ARBA" id="ARBA00004141"/>
    </source>
</evidence>
<evidence type="ECO:0000256" key="6">
    <source>
        <dbReference type="ARBA" id="ARBA00023065"/>
    </source>
</evidence>
<dbReference type="InterPro" id="IPR027469">
    <property type="entry name" value="Cation_efflux_TMD_sf"/>
</dbReference>
<evidence type="ECO:0000259" key="9">
    <source>
        <dbReference type="Pfam" id="PF01545"/>
    </source>
</evidence>
<dbReference type="PANTHER" id="PTHR11562">
    <property type="entry name" value="CATION EFFLUX PROTEIN/ ZINC TRANSPORTER"/>
    <property type="match status" value="1"/>
</dbReference>
<name>A0AAU7DSY0_9MICO</name>
<keyword evidence="7 8" id="KW-0472">Membrane</keyword>
<keyword evidence="3" id="KW-0813">Transport</keyword>
<dbReference type="Pfam" id="PF01545">
    <property type="entry name" value="Cation_efflux"/>
    <property type="match status" value="1"/>
</dbReference>
<proteinExistence type="inferred from homology"/>
<dbReference type="Pfam" id="PF16916">
    <property type="entry name" value="ZT_dimer"/>
    <property type="match status" value="1"/>
</dbReference>
<feature type="transmembrane region" description="Helical" evidence="8">
    <location>
        <begin position="188"/>
        <end position="207"/>
    </location>
</feature>
<dbReference type="InterPro" id="IPR050681">
    <property type="entry name" value="CDF/SLC30A"/>
</dbReference>
<gene>
    <name evidence="11" type="ORF">V5R04_11195</name>
</gene>
<evidence type="ECO:0000256" key="8">
    <source>
        <dbReference type="SAM" id="Phobius"/>
    </source>
</evidence>
<evidence type="ECO:0000259" key="10">
    <source>
        <dbReference type="Pfam" id="PF16916"/>
    </source>
</evidence>
<accession>A0AAU7DSY0</accession>
<feature type="domain" description="Cation efflux protein cytoplasmic" evidence="10">
    <location>
        <begin position="222"/>
        <end position="296"/>
    </location>
</feature>
<dbReference type="InterPro" id="IPR036837">
    <property type="entry name" value="Cation_efflux_CTD_sf"/>
</dbReference>
<dbReference type="AlphaFoldDB" id="A0AAU7DSY0"/>
<evidence type="ECO:0000256" key="2">
    <source>
        <dbReference type="ARBA" id="ARBA00008873"/>
    </source>
</evidence>
<keyword evidence="4 8" id="KW-0812">Transmembrane</keyword>
<feature type="transmembrane region" description="Helical" evidence="8">
    <location>
        <begin position="130"/>
        <end position="149"/>
    </location>
</feature>
<evidence type="ECO:0000256" key="3">
    <source>
        <dbReference type="ARBA" id="ARBA00022448"/>
    </source>
</evidence>
<feature type="transmembrane region" description="Helical" evidence="8">
    <location>
        <begin position="27"/>
        <end position="54"/>
    </location>
</feature>
<keyword evidence="6" id="KW-0406">Ion transport</keyword>
<dbReference type="Gene3D" id="1.20.1510.10">
    <property type="entry name" value="Cation efflux protein transmembrane domain"/>
    <property type="match status" value="1"/>
</dbReference>
<dbReference type="InterPro" id="IPR002524">
    <property type="entry name" value="Cation_efflux"/>
</dbReference>
<feature type="transmembrane region" description="Helical" evidence="8">
    <location>
        <begin position="161"/>
        <end position="182"/>
    </location>
</feature>
<dbReference type="NCBIfam" id="TIGR01297">
    <property type="entry name" value="CDF"/>
    <property type="match status" value="1"/>
</dbReference>
<protein>
    <submittedName>
        <fullName evidence="11">Cation diffusion facilitator family transporter</fullName>
    </submittedName>
</protein>
<dbReference type="GO" id="GO:0005886">
    <property type="term" value="C:plasma membrane"/>
    <property type="evidence" value="ECO:0007669"/>
    <property type="project" value="TreeGrafter"/>
</dbReference>
<evidence type="ECO:0000256" key="4">
    <source>
        <dbReference type="ARBA" id="ARBA00022692"/>
    </source>
</evidence>
<dbReference type="GO" id="GO:0005385">
    <property type="term" value="F:zinc ion transmembrane transporter activity"/>
    <property type="evidence" value="ECO:0007669"/>
    <property type="project" value="TreeGrafter"/>
</dbReference>
<feature type="transmembrane region" description="Helical" evidence="8">
    <location>
        <begin position="89"/>
        <end position="110"/>
    </location>
</feature>
<comment type="similarity">
    <text evidence="2">Belongs to the cation diffusion facilitator (CDF) transporter (TC 2.A.4) family. SLC30A subfamily.</text>
</comment>
<sequence length="308" mass="32900">MNKDRHDGHSHDHSAMISAGGKYKKPLAIALTLTGLYMFVELTVGFSIGSLALISDGAHMGTDVIGLTMAFVAIHLAGRKTTSDRTFGLFRLEVLAALANGLLLFGVAGYVLYEAFGRFTAPSEVPSTPLLITASIGLVINIISFRLLSAGSKESINLKGAHLEVLADMIGSIGVIVGAIIIKFTGWTFVDPIIGVAIGLFILPRTWRLMRQALRILIEAAPKGMDIDQLKTEILALPGVSDLHDLHVWSITSGIDSASGHIVVTEGHNATETLTSVLTLLRSDYNIDHATIQVEPTEPICGHNESSI</sequence>
<dbReference type="SUPFAM" id="SSF161111">
    <property type="entry name" value="Cation efflux protein transmembrane domain-like"/>
    <property type="match status" value="1"/>
</dbReference>
<dbReference type="InterPro" id="IPR027470">
    <property type="entry name" value="Cation_efflux_CTD"/>
</dbReference>
<evidence type="ECO:0000256" key="5">
    <source>
        <dbReference type="ARBA" id="ARBA00022989"/>
    </source>
</evidence>
<evidence type="ECO:0000313" key="11">
    <source>
        <dbReference type="EMBL" id="XBH20789.1"/>
    </source>
</evidence>
<dbReference type="PANTHER" id="PTHR11562:SF17">
    <property type="entry name" value="RE54080P-RELATED"/>
    <property type="match status" value="1"/>
</dbReference>